<sequence length="76" mass="8848">MMGGILGFLIVLLGYISRKITAFKIGIYILIFILCYFIAFGDNKLIDFLYFVFIFGITQIIFIFVEYIKDKKTSQN</sequence>
<gene>
    <name evidence="2" type="ORF">CQ405_06850</name>
</gene>
<keyword evidence="1" id="KW-1133">Transmembrane helix</keyword>
<dbReference type="Proteomes" id="UP000240535">
    <property type="component" value="Unassembled WGS sequence"/>
</dbReference>
<name>A0A2P8R010_9BACT</name>
<feature type="transmembrane region" description="Helical" evidence="1">
    <location>
        <begin position="45"/>
        <end position="68"/>
    </location>
</feature>
<keyword evidence="3" id="KW-1185">Reference proteome</keyword>
<evidence type="ECO:0000313" key="3">
    <source>
        <dbReference type="Proteomes" id="UP000240535"/>
    </source>
</evidence>
<dbReference type="RefSeq" id="WP_106872010.1">
    <property type="nucleotide sequence ID" value="NZ_CP053841.1"/>
</dbReference>
<evidence type="ECO:0000256" key="1">
    <source>
        <dbReference type="SAM" id="Phobius"/>
    </source>
</evidence>
<reference evidence="3" key="1">
    <citation type="submission" date="2017-10" db="EMBL/GenBank/DDBJ databases">
        <title>Campylobacter species from seals.</title>
        <authorList>
            <person name="Gilbert M.J."/>
            <person name="Zomer A.L."/>
            <person name="Timmerman A.J."/>
            <person name="Duim B."/>
            <person name="Wagenaar J.A."/>
        </authorList>
    </citation>
    <scope>NUCLEOTIDE SEQUENCE [LARGE SCALE GENOMIC DNA]</scope>
    <source>
        <strain evidence="3">17S00004-5</strain>
    </source>
</reference>
<keyword evidence="1" id="KW-0812">Transmembrane</keyword>
<accession>A0A2P8R010</accession>
<evidence type="ECO:0000313" key="2">
    <source>
        <dbReference type="EMBL" id="PSM51837.1"/>
    </source>
</evidence>
<keyword evidence="1" id="KW-0472">Membrane</keyword>
<comment type="caution">
    <text evidence="2">The sequence shown here is derived from an EMBL/GenBank/DDBJ whole genome shotgun (WGS) entry which is preliminary data.</text>
</comment>
<feature type="transmembrane region" description="Helical" evidence="1">
    <location>
        <begin position="21"/>
        <end position="39"/>
    </location>
</feature>
<protein>
    <submittedName>
        <fullName evidence="2">Uncharacterized protein</fullName>
    </submittedName>
</protein>
<dbReference type="AlphaFoldDB" id="A0A2P8R010"/>
<organism evidence="2 3">
    <name type="scientific">Campylobacter blaseri</name>
    <dbReference type="NCBI Taxonomy" id="2042961"/>
    <lineage>
        <taxon>Bacteria</taxon>
        <taxon>Pseudomonadati</taxon>
        <taxon>Campylobacterota</taxon>
        <taxon>Epsilonproteobacteria</taxon>
        <taxon>Campylobacterales</taxon>
        <taxon>Campylobacteraceae</taxon>
        <taxon>Campylobacter</taxon>
    </lineage>
</organism>
<dbReference type="EMBL" id="PDHH01000005">
    <property type="protein sequence ID" value="PSM51837.1"/>
    <property type="molecule type" value="Genomic_DNA"/>
</dbReference>
<proteinExistence type="predicted"/>